<accession>A0AAE1ILP3</accession>
<dbReference type="SUPFAM" id="SSF50978">
    <property type="entry name" value="WD40 repeat-like"/>
    <property type="match status" value="1"/>
</dbReference>
<dbReference type="InterPro" id="IPR019775">
    <property type="entry name" value="WD40_repeat_CS"/>
</dbReference>
<feature type="repeat" description="WD" evidence="6">
    <location>
        <begin position="390"/>
        <end position="431"/>
    </location>
</feature>
<dbReference type="Gene3D" id="1.20.5.340">
    <property type="match status" value="1"/>
</dbReference>
<dbReference type="Pfam" id="PF00400">
    <property type="entry name" value="WD40"/>
    <property type="match status" value="7"/>
</dbReference>
<feature type="domain" description="Transcriptional repressor Tup1 N-terminal" evidence="9">
    <location>
        <begin position="18"/>
        <end position="84"/>
    </location>
</feature>
<feature type="repeat" description="WD" evidence="6">
    <location>
        <begin position="476"/>
        <end position="511"/>
    </location>
</feature>
<evidence type="ECO:0000256" key="8">
    <source>
        <dbReference type="SAM" id="MobiDB-lite"/>
    </source>
</evidence>
<feature type="compositionally biased region" description="Low complexity" evidence="8">
    <location>
        <begin position="167"/>
        <end position="190"/>
    </location>
</feature>
<dbReference type="Pfam" id="PF08581">
    <property type="entry name" value="Tup_N"/>
    <property type="match status" value="1"/>
</dbReference>
<evidence type="ECO:0000256" key="4">
    <source>
        <dbReference type="ARBA" id="ARBA00023015"/>
    </source>
</evidence>
<dbReference type="InterPro" id="IPR036322">
    <property type="entry name" value="WD40_repeat_dom_sf"/>
</dbReference>
<evidence type="ECO:0000256" key="1">
    <source>
        <dbReference type="ARBA" id="ARBA00022491"/>
    </source>
</evidence>
<keyword evidence="3" id="KW-0677">Repeat</keyword>
<protein>
    <recommendedName>
        <fullName evidence="9">Transcriptional repressor Tup1 N-terminal domain-containing protein</fullName>
    </recommendedName>
</protein>
<reference evidence="10" key="1">
    <citation type="submission" date="2023-11" db="EMBL/GenBank/DDBJ databases">
        <title>The genome sequences of three competitors of mushroom-forming fungi.</title>
        <authorList>
            <person name="Beijen E."/>
            <person name="Ohm R.A."/>
        </authorList>
    </citation>
    <scope>NUCLEOTIDE SEQUENCE</scope>
    <source>
        <strain evidence="10">CBS 100526</strain>
    </source>
</reference>
<feature type="repeat" description="WD" evidence="6">
    <location>
        <begin position="571"/>
        <end position="607"/>
    </location>
</feature>
<feature type="repeat" description="WD" evidence="6">
    <location>
        <begin position="438"/>
        <end position="472"/>
    </location>
</feature>
<feature type="compositionally biased region" description="Pro residues" evidence="8">
    <location>
        <begin position="191"/>
        <end position="200"/>
    </location>
</feature>
<dbReference type="SMART" id="SM00320">
    <property type="entry name" value="WD40"/>
    <property type="match status" value="7"/>
</dbReference>
<evidence type="ECO:0000256" key="2">
    <source>
        <dbReference type="ARBA" id="ARBA00022574"/>
    </source>
</evidence>
<dbReference type="CDD" id="cd00200">
    <property type="entry name" value="WD40"/>
    <property type="match status" value="1"/>
</dbReference>
<comment type="caution">
    <text evidence="10">The sequence shown here is derived from an EMBL/GenBank/DDBJ whole genome shotgun (WGS) entry which is preliminary data.</text>
</comment>
<sequence length="607" mass="66113">MSMYSHRGMGAVPPGNARLNELLEQIRAEFDSQQRQSENFEHQISAQVSEMQLVREKVYAMEQTHMTLKQKYEEEINALRHQLEIARKGAPQSGLQGHPQHAGPSQQPPSIAPGNGLFSGIMAGSNPGGLAPPQPQAPPQEQQMGPHHHQMAQGPPGLPVAPPHPSAQQQQQQQQQQQPQQQPPYQAYPPNTMPQPPPSTASPGPGRRAMARPPGAVGPATPQINTPVPYPGNAQSPQVSHPTPDHARMNPRAPPPPISNALGDLEVDAVAPHNKKTGNDWYAIFNPQVQRVLDVDLVHSLTHESVVCCVRFSHDGKYVATGCNKSAQIFDVQTGEKVCVLEDHSATDMAADLYIRSVCFSPDGRYLATGAEDKLIRVWDIATRTIRNHFSGHEQDIYSLDFARDGRTIASGSGDRTVRLWDIEQGTNTLTLTIEDGVTTVAISPDTQFVAAGSLDKSVRVWDIMTGFLVERLEGPDGHKDSVYSVAFSPNGKDLVSGSLDRTIKMWELSSPRGPPSSGTKGGKCVKTFEGHRDFVLSVALTPDANWVLSGSKDRGVQFWDPRTGTTQLMLQGHKNSVISVAPSPQGGYFATGSGDMKARIWSYRPY</sequence>
<dbReference type="FunFam" id="2.130.10.10:FF:000111">
    <property type="entry name" value="Transcriptional repressor rco-1"/>
    <property type="match status" value="1"/>
</dbReference>
<dbReference type="RefSeq" id="XP_062760991.1">
    <property type="nucleotide sequence ID" value="XM_062901417.1"/>
</dbReference>
<dbReference type="PROSITE" id="PS50082">
    <property type="entry name" value="WD_REPEATS_2"/>
    <property type="match status" value="6"/>
</dbReference>
<dbReference type="AlphaFoldDB" id="A0AAE1ILP3"/>
<dbReference type="Proteomes" id="UP001273209">
    <property type="component" value="Unassembled WGS sequence"/>
</dbReference>
<gene>
    <name evidence="10" type="ORF">Triagg1_641</name>
</gene>
<dbReference type="PANTHER" id="PTHR19848">
    <property type="entry name" value="WD40 REPEAT PROTEIN"/>
    <property type="match status" value="1"/>
</dbReference>
<dbReference type="PROSITE" id="PS50294">
    <property type="entry name" value="WD_REPEATS_REGION"/>
    <property type="match status" value="6"/>
</dbReference>
<dbReference type="InterPro" id="IPR020472">
    <property type="entry name" value="WD40_PAC1"/>
</dbReference>
<keyword evidence="4" id="KW-0805">Transcription regulation</keyword>
<dbReference type="PANTHER" id="PTHR19848:SF8">
    <property type="entry name" value="F-BOX AND WD REPEAT DOMAIN CONTAINING 7"/>
    <property type="match status" value="1"/>
</dbReference>
<dbReference type="PROSITE" id="PS00678">
    <property type="entry name" value="WD_REPEATS_1"/>
    <property type="match status" value="4"/>
</dbReference>
<evidence type="ECO:0000256" key="7">
    <source>
        <dbReference type="SAM" id="Coils"/>
    </source>
</evidence>
<dbReference type="GeneID" id="87920936"/>
<dbReference type="InterPro" id="IPR001680">
    <property type="entry name" value="WD40_rpt"/>
</dbReference>
<evidence type="ECO:0000259" key="9">
    <source>
        <dbReference type="Pfam" id="PF08581"/>
    </source>
</evidence>
<evidence type="ECO:0000256" key="5">
    <source>
        <dbReference type="ARBA" id="ARBA00023163"/>
    </source>
</evidence>
<keyword evidence="7" id="KW-0175">Coiled coil</keyword>
<proteinExistence type="predicted"/>
<organism evidence="10 11">
    <name type="scientific">Trichoderma aggressivum f. europaeum</name>
    <dbReference type="NCBI Taxonomy" id="173218"/>
    <lineage>
        <taxon>Eukaryota</taxon>
        <taxon>Fungi</taxon>
        <taxon>Dikarya</taxon>
        <taxon>Ascomycota</taxon>
        <taxon>Pezizomycotina</taxon>
        <taxon>Sordariomycetes</taxon>
        <taxon>Hypocreomycetidae</taxon>
        <taxon>Hypocreales</taxon>
        <taxon>Hypocreaceae</taxon>
        <taxon>Trichoderma</taxon>
    </lineage>
</organism>
<dbReference type="InterPro" id="IPR015943">
    <property type="entry name" value="WD40/YVTN_repeat-like_dom_sf"/>
</dbReference>
<dbReference type="PRINTS" id="PR00320">
    <property type="entry name" value="GPROTEINBRPT"/>
</dbReference>
<evidence type="ECO:0000313" key="10">
    <source>
        <dbReference type="EMBL" id="KAK4085651.1"/>
    </source>
</evidence>
<feature type="coiled-coil region" evidence="7">
    <location>
        <begin position="16"/>
        <end position="43"/>
    </location>
</feature>
<keyword evidence="1" id="KW-0678">Repressor</keyword>
<feature type="repeat" description="WD" evidence="6">
    <location>
        <begin position="355"/>
        <end position="389"/>
    </location>
</feature>
<dbReference type="EMBL" id="JAWRVG010000001">
    <property type="protein sequence ID" value="KAK4085651.1"/>
    <property type="molecule type" value="Genomic_DNA"/>
</dbReference>
<name>A0AAE1ILP3_9HYPO</name>
<evidence type="ECO:0000256" key="6">
    <source>
        <dbReference type="PROSITE-ProRule" id="PRU00221"/>
    </source>
</evidence>
<keyword evidence="2 6" id="KW-0853">WD repeat</keyword>
<keyword evidence="11" id="KW-1185">Reference proteome</keyword>
<feature type="compositionally biased region" description="Pro residues" evidence="8">
    <location>
        <begin position="156"/>
        <end position="165"/>
    </location>
</feature>
<evidence type="ECO:0000313" key="11">
    <source>
        <dbReference type="Proteomes" id="UP001273209"/>
    </source>
</evidence>
<dbReference type="InterPro" id="IPR013890">
    <property type="entry name" value="Tscrpt_rep_Tup1_N"/>
</dbReference>
<feature type="repeat" description="WD" evidence="6">
    <location>
        <begin position="529"/>
        <end position="570"/>
    </location>
</feature>
<feature type="region of interest" description="Disordered" evidence="8">
    <location>
        <begin position="90"/>
        <end position="262"/>
    </location>
</feature>
<evidence type="ECO:0000256" key="3">
    <source>
        <dbReference type="ARBA" id="ARBA00022737"/>
    </source>
</evidence>
<dbReference type="Gene3D" id="2.130.10.10">
    <property type="entry name" value="YVTN repeat-like/Quinoprotein amine dehydrogenase"/>
    <property type="match status" value="1"/>
</dbReference>
<keyword evidence="5" id="KW-0804">Transcription</keyword>
<feature type="compositionally biased region" description="Low complexity" evidence="8">
    <location>
        <begin position="201"/>
        <end position="220"/>
    </location>
</feature>